<name>A0A8J2WDE2_9NEOP</name>
<dbReference type="EMBL" id="CAKASE010000083">
    <property type="protein sequence ID" value="CAG9585028.1"/>
    <property type="molecule type" value="Genomic_DNA"/>
</dbReference>
<evidence type="ECO:0000313" key="3">
    <source>
        <dbReference type="Proteomes" id="UP000789524"/>
    </source>
</evidence>
<accession>A0A8J2WDE2</accession>
<dbReference type="AlphaFoldDB" id="A0A8J2WDE2"/>
<feature type="compositionally biased region" description="Pro residues" evidence="1">
    <location>
        <begin position="54"/>
        <end position="65"/>
    </location>
</feature>
<sequence>MINVYSFEDPHKILHTDGKLGQQVFTLQMSIVSKTAKKVERATSIPQVSEPLFLEPPPPPPPRRPVTPSLPLVTIKPPSNHTRHRVEIDLFEIV</sequence>
<protein>
    <submittedName>
        <fullName evidence="2">(African queen) hypothetical protein</fullName>
    </submittedName>
</protein>
<feature type="region of interest" description="Disordered" evidence="1">
    <location>
        <begin position="49"/>
        <end position="78"/>
    </location>
</feature>
<dbReference type="Proteomes" id="UP000789524">
    <property type="component" value="Unassembled WGS sequence"/>
</dbReference>
<gene>
    <name evidence="2" type="ORF">DCHRY22_LOCUS15521</name>
</gene>
<proteinExistence type="predicted"/>
<comment type="caution">
    <text evidence="2">The sequence shown here is derived from an EMBL/GenBank/DDBJ whole genome shotgun (WGS) entry which is preliminary data.</text>
</comment>
<organism evidence="2 3">
    <name type="scientific">Danaus chrysippus</name>
    <name type="common">African queen</name>
    <dbReference type="NCBI Taxonomy" id="151541"/>
    <lineage>
        <taxon>Eukaryota</taxon>
        <taxon>Metazoa</taxon>
        <taxon>Ecdysozoa</taxon>
        <taxon>Arthropoda</taxon>
        <taxon>Hexapoda</taxon>
        <taxon>Insecta</taxon>
        <taxon>Pterygota</taxon>
        <taxon>Neoptera</taxon>
        <taxon>Endopterygota</taxon>
        <taxon>Lepidoptera</taxon>
        <taxon>Glossata</taxon>
        <taxon>Ditrysia</taxon>
        <taxon>Papilionoidea</taxon>
        <taxon>Nymphalidae</taxon>
        <taxon>Danainae</taxon>
        <taxon>Danaini</taxon>
        <taxon>Danaina</taxon>
        <taxon>Danaus</taxon>
        <taxon>Anosia</taxon>
    </lineage>
</organism>
<reference evidence="2" key="1">
    <citation type="submission" date="2021-09" db="EMBL/GenBank/DDBJ databases">
        <authorList>
            <person name="Martin H S."/>
        </authorList>
    </citation>
    <scope>NUCLEOTIDE SEQUENCE</scope>
</reference>
<evidence type="ECO:0000256" key="1">
    <source>
        <dbReference type="SAM" id="MobiDB-lite"/>
    </source>
</evidence>
<keyword evidence="3" id="KW-1185">Reference proteome</keyword>
<evidence type="ECO:0000313" key="2">
    <source>
        <dbReference type="EMBL" id="CAG9585028.1"/>
    </source>
</evidence>